<dbReference type="AlphaFoldDB" id="A0A6C0DS73"/>
<evidence type="ECO:0000313" key="1">
    <source>
        <dbReference type="EMBL" id="QHT19816.1"/>
    </source>
</evidence>
<reference evidence="1" key="1">
    <citation type="journal article" date="2020" name="Nature">
        <title>Giant virus diversity and host interactions through global metagenomics.</title>
        <authorList>
            <person name="Schulz F."/>
            <person name="Roux S."/>
            <person name="Paez-Espino D."/>
            <person name="Jungbluth S."/>
            <person name="Walsh D.A."/>
            <person name="Denef V.J."/>
            <person name="McMahon K.D."/>
            <person name="Konstantinidis K.T."/>
            <person name="Eloe-Fadrosh E.A."/>
            <person name="Kyrpides N.C."/>
            <person name="Woyke T."/>
        </authorList>
    </citation>
    <scope>NUCLEOTIDE SEQUENCE</scope>
    <source>
        <strain evidence="1">GVMAG-M-3300023174-5</strain>
    </source>
</reference>
<evidence type="ECO:0008006" key="2">
    <source>
        <dbReference type="Google" id="ProtNLM"/>
    </source>
</evidence>
<dbReference type="EMBL" id="MN739669">
    <property type="protein sequence ID" value="QHT19816.1"/>
    <property type="molecule type" value="Genomic_DNA"/>
</dbReference>
<organism evidence="1">
    <name type="scientific">viral metagenome</name>
    <dbReference type="NCBI Taxonomy" id="1070528"/>
    <lineage>
        <taxon>unclassified sequences</taxon>
        <taxon>metagenomes</taxon>
        <taxon>organismal metagenomes</taxon>
    </lineage>
</organism>
<proteinExistence type="predicted"/>
<name>A0A6C0DS73_9ZZZZ</name>
<protein>
    <recommendedName>
        <fullName evidence="2">Nucleotide-diphospho-sugar transferase domain-containing protein</fullName>
    </recommendedName>
</protein>
<accession>A0A6C0DS73</accession>
<sequence length="223" mass="26072">MFLDKCNIICYSTPNYQLVTDIFMESLRNVNVPNENISHKLEIVPDDLMIVTGFQSNLWYYCVTNKIKHLIETLKINKNKYTYFIFSDCDIRFVERNKNKWVNIEAFLQLTENDIYFMREHVSEDVNSGFFIMKNSSIDKIIDFFTEVYETMLSTDNSCMGLGDQTIVNNIKNKINYGFIPNNNVIFGPFEFDVENALIHHAIGARDVSDKIEQINNVKNLII</sequence>